<protein>
    <submittedName>
        <fullName evidence="1">Uncharacterized protein</fullName>
    </submittedName>
</protein>
<gene>
    <name evidence="1" type="ORF">SAMN05216370_3116</name>
</gene>
<keyword evidence="2" id="KW-1185">Reference proteome</keyword>
<comment type="caution">
    <text evidence="1">The sequence shown here is derived from an EMBL/GenBank/DDBJ whole genome shotgun (WGS) entry which is preliminary data.</text>
</comment>
<evidence type="ECO:0000313" key="2">
    <source>
        <dbReference type="Proteomes" id="UP000242418"/>
    </source>
</evidence>
<evidence type="ECO:0000313" key="1">
    <source>
        <dbReference type="EMBL" id="SCW71966.1"/>
    </source>
</evidence>
<dbReference type="EMBL" id="FMTL01000002">
    <property type="protein sequence ID" value="SCW71966.1"/>
    <property type="molecule type" value="Genomic_DNA"/>
</dbReference>
<dbReference type="PROSITE" id="PS51257">
    <property type="entry name" value="PROKAR_LIPOPROTEIN"/>
    <property type="match status" value="1"/>
</dbReference>
<organism evidence="1 2">
    <name type="scientific">Pseudomonas peli</name>
    <dbReference type="NCBI Taxonomy" id="592361"/>
    <lineage>
        <taxon>Bacteria</taxon>
        <taxon>Pseudomonadati</taxon>
        <taxon>Pseudomonadota</taxon>
        <taxon>Gammaproteobacteria</taxon>
        <taxon>Pseudomonadales</taxon>
        <taxon>Pseudomonadaceae</taxon>
        <taxon>Pseudomonas</taxon>
    </lineage>
</organism>
<sequence>MSRTILLAVFISVLSGCGLLPRTNSPSLALQIADAMSIPAHDMSRAEYDETLAVTGSSSRNLDHSVSGAAQLIASGDPTMLLLSGLTPGSPAARIQIAAWVPESLASAPEKAVAVASRAYIEARADVYGKDENGREKLLSTQVRHVLGQPFGEGGLVQTYAQLFDLIADHSPSLVDAPSFMPENGKAYGPIFLDAWGAPANAEDIRLITEMSKALPSWFYIYNPGLPGVSARSILNQGQKLFFVEP</sequence>
<name>A0AB37Z9U5_9PSED</name>
<proteinExistence type="predicted"/>
<accession>A0AB37Z9U5</accession>
<dbReference type="Proteomes" id="UP000242418">
    <property type="component" value="Unassembled WGS sequence"/>
</dbReference>
<reference evidence="1 2" key="1">
    <citation type="submission" date="2016-10" db="EMBL/GenBank/DDBJ databases">
        <authorList>
            <person name="Varghese N."/>
            <person name="Submissions S."/>
        </authorList>
    </citation>
    <scope>NUCLEOTIDE SEQUENCE [LARGE SCALE GENOMIC DNA]</scope>
    <source>
        <strain evidence="1 2">DSM 17833</strain>
    </source>
</reference>
<dbReference type="AlphaFoldDB" id="A0AB37Z9U5"/>